<name>A0A519BJI8_ACIG2</name>
<gene>
    <name evidence="1" type="ORF">EVJ46_04190</name>
</gene>
<evidence type="ECO:0000313" key="1">
    <source>
        <dbReference type="EMBL" id="RZD17430.1"/>
    </source>
</evidence>
<comment type="caution">
    <text evidence="1">The sequence shown here is derived from an EMBL/GenBank/DDBJ whole genome shotgun (WGS) entry which is preliminary data.</text>
</comment>
<proteinExistence type="predicted"/>
<dbReference type="Proteomes" id="UP000316562">
    <property type="component" value="Unassembled WGS sequence"/>
</dbReference>
<protein>
    <submittedName>
        <fullName evidence="1">Uncharacterized protein</fullName>
    </submittedName>
</protein>
<organism evidence="1 2">
    <name type="scientific">Acididesulfobacter guangdongensis</name>
    <dbReference type="NCBI Taxonomy" id="2597225"/>
    <lineage>
        <taxon>Bacteria</taxon>
        <taxon>Deltaproteobacteria</taxon>
        <taxon>Candidatus Acidulodesulfobacterales</taxon>
        <taxon>Candidatus Acididesulfobacter</taxon>
    </lineage>
</organism>
<accession>A0A519BJI8</accession>
<dbReference type="EMBL" id="SGBC01000001">
    <property type="protein sequence ID" value="RZD17430.1"/>
    <property type="molecule type" value="Genomic_DNA"/>
</dbReference>
<evidence type="ECO:0000313" key="2">
    <source>
        <dbReference type="Proteomes" id="UP000316562"/>
    </source>
</evidence>
<reference evidence="1 2" key="1">
    <citation type="journal article" date="2019" name="ISME J.">
        <title>Insights into ecological role of a new deltaproteobacterial order Candidatus Acidulodesulfobacterales by metagenomics and metatranscriptomics.</title>
        <authorList>
            <person name="Tan S."/>
            <person name="Liu J."/>
            <person name="Fang Y."/>
            <person name="Hedlund B.P."/>
            <person name="Lian Z.H."/>
            <person name="Huang L.Y."/>
            <person name="Li J.T."/>
            <person name="Huang L.N."/>
            <person name="Li W.J."/>
            <person name="Jiang H.C."/>
            <person name="Dong H.L."/>
            <person name="Shu W.S."/>
        </authorList>
    </citation>
    <scope>NUCLEOTIDE SEQUENCE [LARGE SCALE GENOMIC DNA]</scope>
    <source>
        <strain evidence="1">AP2</strain>
    </source>
</reference>
<dbReference type="AlphaFoldDB" id="A0A519BJI8"/>
<sequence>MAIFTENIIKKLSDNSIVLSGFVENNLEKDLNSIINNKFNIVDSETGIDDIKDNIITELNNEIYKLIIGVITNKGLRQSKDKSKLCIYENVLKFSPFCNSMQNIYTLNLLIKLNIKNISRYPALKKQSYIPELALMISSIVKNTIDTFYTLLNFNNKNRELYGNKINDKTYKQQILKKTWQEVKNIDFICDKIIKDLSTVEAHTYGYDVKSQIIYYSLIVSYLREIAVFSYRIIENAAL</sequence>